<dbReference type="AlphaFoldDB" id="A0AA36MGK0"/>
<accession>A0AA36MGK0</accession>
<keyword evidence="2" id="KW-1185">Reference proteome</keyword>
<comment type="caution">
    <text evidence="1">The sequence shown here is derived from an EMBL/GenBank/DDBJ whole genome shotgun (WGS) entry which is preliminary data.</text>
</comment>
<dbReference type="Proteomes" id="UP001176961">
    <property type="component" value="Unassembled WGS sequence"/>
</dbReference>
<proteinExistence type="predicted"/>
<protein>
    <submittedName>
        <fullName evidence="1">Uncharacterized protein</fullName>
    </submittedName>
</protein>
<evidence type="ECO:0000313" key="1">
    <source>
        <dbReference type="EMBL" id="CAJ0608482.1"/>
    </source>
</evidence>
<dbReference type="EMBL" id="CATQJL010000316">
    <property type="protein sequence ID" value="CAJ0608482.1"/>
    <property type="molecule type" value="Genomic_DNA"/>
</dbReference>
<name>A0AA36MGK0_CYLNA</name>
<sequence length="101" mass="11825">MIITRWTRCSTVGESIHKGCSFTKKAQHNDTVWQGCRYETVKSTIRRSRGGWWWSRFWRFRLDCYVHLFSICGAKCHWNCVALKAFYVTANAGHSAQLSVF</sequence>
<gene>
    <name evidence="1" type="ORF">CYNAS_LOCUS20465</name>
</gene>
<organism evidence="1 2">
    <name type="scientific">Cylicocyclus nassatus</name>
    <name type="common">Nematode worm</name>
    <dbReference type="NCBI Taxonomy" id="53992"/>
    <lineage>
        <taxon>Eukaryota</taxon>
        <taxon>Metazoa</taxon>
        <taxon>Ecdysozoa</taxon>
        <taxon>Nematoda</taxon>
        <taxon>Chromadorea</taxon>
        <taxon>Rhabditida</taxon>
        <taxon>Rhabditina</taxon>
        <taxon>Rhabditomorpha</taxon>
        <taxon>Strongyloidea</taxon>
        <taxon>Strongylidae</taxon>
        <taxon>Cylicocyclus</taxon>
    </lineage>
</organism>
<evidence type="ECO:0000313" key="2">
    <source>
        <dbReference type="Proteomes" id="UP001176961"/>
    </source>
</evidence>
<reference evidence="1" key="1">
    <citation type="submission" date="2023-07" db="EMBL/GenBank/DDBJ databases">
        <authorList>
            <consortium name="CYATHOMIX"/>
        </authorList>
    </citation>
    <scope>NUCLEOTIDE SEQUENCE</scope>
    <source>
        <strain evidence="1">N/A</strain>
    </source>
</reference>